<dbReference type="GO" id="GO:0019693">
    <property type="term" value="P:ribose phosphate metabolic process"/>
    <property type="evidence" value="ECO:0007669"/>
    <property type="project" value="TreeGrafter"/>
</dbReference>
<dbReference type="GO" id="GO:0006753">
    <property type="term" value="P:nucleoside phosphate metabolic process"/>
    <property type="evidence" value="ECO:0007669"/>
    <property type="project" value="TreeGrafter"/>
</dbReference>
<dbReference type="Proteomes" id="UP000619536">
    <property type="component" value="Unassembled WGS sequence"/>
</dbReference>
<keyword evidence="5" id="KW-1185">Reference proteome</keyword>
<dbReference type="PROSITE" id="PS00893">
    <property type="entry name" value="NUDIX_BOX"/>
    <property type="match status" value="1"/>
</dbReference>
<dbReference type="GO" id="GO:0016787">
    <property type="term" value="F:hydrolase activity"/>
    <property type="evidence" value="ECO:0007669"/>
    <property type="project" value="UniProtKB-KW"/>
</dbReference>
<dbReference type="PANTHER" id="PTHR11839:SF18">
    <property type="entry name" value="NUDIX HYDROLASE DOMAIN-CONTAINING PROTEIN"/>
    <property type="match status" value="1"/>
</dbReference>
<reference evidence="4" key="1">
    <citation type="journal article" date="2014" name="Int. J. Syst. Evol. Microbiol.">
        <title>Complete genome sequence of Corynebacterium casei LMG S-19264T (=DSM 44701T), isolated from a smear-ripened cheese.</title>
        <authorList>
            <consortium name="US DOE Joint Genome Institute (JGI-PGF)"/>
            <person name="Walter F."/>
            <person name="Albersmeier A."/>
            <person name="Kalinowski J."/>
            <person name="Ruckert C."/>
        </authorList>
    </citation>
    <scope>NUCLEOTIDE SEQUENCE</scope>
    <source>
        <strain evidence="4">CCM 8606</strain>
    </source>
</reference>
<dbReference type="Pfam" id="PF00293">
    <property type="entry name" value="NUDIX"/>
    <property type="match status" value="1"/>
</dbReference>
<dbReference type="PROSITE" id="PS51462">
    <property type="entry name" value="NUDIX"/>
    <property type="match status" value="1"/>
</dbReference>
<dbReference type="SUPFAM" id="SSF55811">
    <property type="entry name" value="Nudix"/>
    <property type="match status" value="1"/>
</dbReference>
<organism evidence="4 5">
    <name type="scientific">Galliscardovia ingluviei</name>
    <dbReference type="NCBI Taxonomy" id="1769422"/>
    <lineage>
        <taxon>Bacteria</taxon>
        <taxon>Bacillati</taxon>
        <taxon>Actinomycetota</taxon>
        <taxon>Actinomycetes</taxon>
        <taxon>Bifidobacteriales</taxon>
        <taxon>Bifidobacteriaceae</taxon>
        <taxon>Galliscardovia</taxon>
    </lineage>
</organism>
<evidence type="ECO:0000313" key="4">
    <source>
        <dbReference type="EMBL" id="GGI15548.1"/>
    </source>
</evidence>
<protein>
    <submittedName>
        <fullName evidence="4">Phosphohydrolase</fullName>
    </submittedName>
</protein>
<proteinExistence type="predicted"/>
<name>A0A8J3AKZ5_9BIFI</name>
<feature type="domain" description="Nudix hydrolase" evidence="3">
    <location>
        <begin position="87"/>
        <end position="229"/>
    </location>
</feature>
<dbReference type="Gene3D" id="3.90.79.10">
    <property type="entry name" value="Nucleoside Triphosphate Pyrophosphohydrolase"/>
    <property type="match status" value="1"/>
</dbReference>
<dbReference type="PANTHER" id="PTHR11839">
    <property type="entry name" value="UDP/ADP-SUGAR PYROPHOSPHATASE"/>
    <property type="match status" value="1"/>
</dbReference>
<keyword evidence="2" id="KW-0378">Hydrolase</keyword>
<comment type="cofactor">
    <cofactor evidence="1">
        <name>Mg(2+)</name>
        <dbReference type="ChEBI" id="CHEBI:18420"/>
    </cofactor>
</comment>
<dbReference type="GO" id="GO:0005829">
    <property type="term" value="C:cytosol"/>
    <property type="evidence" value="ECO:0007669"/>
    <property type="project" value="TreeGrafter"/>
</dbReference>
<dbReference type="InterPro" id="IPR000086">
    <property type="entry name" value="NUDIX_hydrolase_dom"/>
</dbReference>
<dbReference type="AlphaFoldDB" id="A0A8J3AKZ5"/>
<accession>A0A8J3AKZ5</accession>
<dbReference type="InterPro" id="IPR020084">
    <property type="entry name" value="NUDIX_hydrolase_CS"/>
</dbReference>
<evidence type="ECO:0000256" key="1">
    <source>
        <dbReference type="ARBA" id="ARBA00001946"/>
    </source>
</evidence>
<evidence type="ECO:0000259" key="3">
    <source>
        <dbReference type="PROSITE" id="PS51462"/>
    </source>
</evidence>
<comment type="caution">
    <text evidence="4">The sequence shown here is derived from an EMBL/GenBank/DDBJ whole genome shotgun (WGS) entry which is preliminary data.</text>
</comment>
<sequence>MGVVMHQDQYYSDYTDRAEYVEQQEYKIQQECPDLSTDAHDSVDMSVPPRVLTSPVTYQGAVFNVEDRFIKLTAVDGSALTIRRQVMVHNPCVVMLVHDCTHDTYLVEREYRVGPHAYVFGLPAGIMEDGELPHRAALRELREETGIVADTSMPLGDSIYIDDVVQTYSSEGMSNEIANIMVIHLQHWSTTTRKPDTDEHVHSGWVSWQQLNDIGIVSSNATIAILHEKLHRLTDAAHYRVNAYD</sequence>
<evidence type="ECO:0000256" key="2">
    <source>
        <dbReference type="ARBA" id="ARBA00022801"/>
    </source>
</evidence>
<evidence type="ECO:0000313" key="5">
    <source>
        <dbReference type="Proteomes" id="UP000619536"/>
    </source>
</evidence>
<dbReference type="InterPro" id="IPR015797">
    <property type="entry name" value="NUDIX_hydrolase-like_dom_sf"/>
</dbReference>
<reference evidence="4" key="2">
    <citation type="submission" date="2020-09" db="EMBL/GenBank/DDBJ databases">
        <authorList>
            <person name="Sun Q."/>
            <person name="Sedlacek I."/>
        </authorList>
    </citation>
    <scope>NUCLEOTIDE SEQUENCE</scope>
    <source>
        <strain evidence="4">CCM 8606</strain>
    </source>
</reference>
<gene>
    <name evidence="4" type="ORF">GCM10007377_16440</name>
</gene>
<dbReference type="EMBL" id="BMDH01000007">
    <property type="protein sequence ID" value="GGI15548.1"/>
    <property type="molecule type" value="Genomic_DNA"/>
</dbReference>
<dbReference type="CDD" id="cd03424">
    <property type="entry name" value="NUDIX_ADPRase_Nudt5_UGPPase_Nudt14"/>
    <property type="match status" value="1"/>
</dbReference>